<evidence type="ECO:0000313" key="8">
    <source>
        <dbReference type="Proteomes" id="UP001379533"/>
    </source>
</evidence>
<dbReference type="EMBL" id="CP089982">
    <property type="protein sequence ID" value="WXA97841.1"/>
    <property type="molecule type" value="Genomic_DNA"/>
</dbReference>
<evidence type="ECO:0000256" key="4">
    <source>
        <dbReference type="PROSITE-ProRule" id="PRU00335"/>
    </source>
</evidence>
<dbReference type="PANTHER" id="PTHR47506">
    <property type="entry name" value="TRANSCRIPTIONAL REGULATORY PROTEIN"/>
    <property type="match status" value="1"/>
</dbReference>
<evidence type="ECO:0000313" key="7">
    <source>
        <dbReference type="EMBL" id="WXA97841.1"/>
    </source>
</evidence>
<dbReference type="SUPFAM" id="SSF46689">
    <property type="entry name" value="Homeodomain-like"/>
    <property type="match status" value="1"/>
</dbReference>
<dbReference type="InterPro" id="IPR001647">
    <property type="entry name" value="HTH_TetR"/>
</dbReference>
<feature type="DNA-binding region" description="H-T-H motif" evidence="4">
    <location>
        <begin position="43"/>
        <end position="62"/>
    </location>
</feature>
<feature type="domain" description="HTH tetR-type" evidence="6">
    <location>
        <begin position="20"/>
        <end position="80"/>
    </location>
</feature>
<dbReference type="Gene3D" id="1.10.357.10">
    <property type="entry name" value="Tetracycline Repressor, domain 2"/>
    <property type="match status" value="1"/>
</dbReference>
<evidence type="ECO:0000256" key="5">
    <source>
        <dbReference type="SAM" id="MobiDB-lite"/>
    </source>
</evidence>
<dbReference type="Pfam" id="PF00440">
    <property type="entry name" value="TetR_N"/>
    <property type="match status" value="1"/>
</dbReference>
<organism evidence="7 8">
    <name type="scientific">Pendulispora brunnea</name>
    <dbReference type="NCBI Taxonomy" id="2905690"/>
    <lineage>
        <taxon>Bacteria</taxon>
        <taxon>Pseudomonadati</taxon>
        <taxon>Myxococcota</taxon>
        <taxon>Myxococcia</taxon>
        <taxon>Myxococcales</taxon>
        <taxon>Sorangiineae</taxon>
        <taxon>Pendulisporaceae</taxon>
        <taxon>Pendulispora</taxon>
    </lineage>
</organism>
<evidence type="ECO:0000259" key="6">
    <source>
        <dbReference type="PROSITE" id="PS50977"/>
    </source>
</evidence>
<dbReference type="PANTHER" id="PTHR47506:SF6">
    <property type="entry name" value="HTH-TYPE TRANSCRIPTIONAL REPRESSOR NEMR"/>
    <property type="match status" value="1"/>
</dbReference>
<feature type="region of interest" description="Disordered" evidence="5">
    <location>
        <begin position="1"/>
        <end position="21"/>
    </location>
</feature>
<evidence type="ECO:0000256" key="3">
    <source>
        <dbReference type="ARBA" id="ARBA00023163"/>
    </source>
</evidence>
<dbReference type="Pfam" id="PF16925">
    <property type="entry name" value="TetR_C_13"/>
    <property type="match status" value="1"/>
</dbReference>
<name>A0ABZ2KGZ1_9BACT</name>
<keyword evidence="3" id="KW-0804">Transcription</keyword>
<reference evidence="7 8" key="1">
    <citation type="submission" date="2021-12" db="EMBL/GenBank/DDBJ databases">
        <title>Discovery of the Pendulisporaceae a myxobacterial family with distinct sporulation behavior and unique specialized metabolism.</title>
        <authorList>
            <person name="Garcia R."/>
            <person name="Popoff A."/>
            <person name="Bader C.D."/>
            <person name="Loehr J."/>
            <person name="Walesch S."/>
            <person name="Walt C."/>
            <person name="Boldt J."/>
            <person name="Bunk B."/>
            <person name="Haeckl F.J.F.P.J."/>
            <person name="Gunesch A.P."/>
            <person name="Birkelbach J."/>
            <person name="Nuebel U."/>
            <person name="Pietschmann T."/>
            <person name="Bach T."/>
            <person name="Mueller R."/>
        </authorList>
    </citation>
    <scope>NUCLEOTIDE SEQUENCE [LARGE SCALE GENOMIC DNA]</scope>
    <source>
        <strain evidence="7 8">MSr12523</strain>
    </source>
</reference>
<evidence type="ECO:0000256" key="2">
    <source>
        <dbReference type="ARBA" id="ARBA00023125"/>
    </source>
</evidence>
<keyword evidence="8" id="KW-1185">Reference proteome</keyword>
<dbReference type="InterPro" id="IPR036271">
    <property type="entry name" value="Tet_transcr_reg_TetR-rel_C_sf"/>
</dbReference>
<sequence length="216" mass="23961">MTSRSKNVKARSPRGRPPKLGTRERLLSAGLEAMHARGYHATGIADVVERIEVPKGTFYNHFESKEAFGAAVTDAFFSGVLGALEPFVEDESRSPLERLRAYFDARIAVQQGRGYVKGCLLGNFGLECTDESELIRERLRAHFDVWAARIAACLAEAQECGQLRRDVSPDRLARFLITGWEGALLAMRVEKNAAPLVEFVENAFNLVLLPPSREAL</sequence>
<feature type="compositionally biased region" description="Basic residues" evidence="5">
    <location>
        <begin position="1"/>
        <end position="17"/>
    </location>
</feature>
<keyword evidence="2 4" id="KW-0238">DNA-binding</keyword>
<proteinExistence type="predicted"/>
<keyword evidence="1" id="KW-0805">Transcription regulation</keyword>
<dbReference type="InterPro" id="IPR011075">
    <property type="entry name" value="TetR_C"/>
</dbReference>
<dbReference type="SUPFAM" id="SSF48498">
    <property type="entry name" value="Tetracyclin repressor-like, C-terminal domain"/>
    <property type="match status" value="1"/>
</dbReference>
<dbReference type="RefSeq" id="WP_394848460.1">
    <property type="nucleotide sequence ID" value="NZ_CP089982.1"/>
</dbReference>
<dbReference type="PRINTS" id="PR00455">
    <property type="entry name" value="HTHTETR"/>
</dbReference>
<dbReference type="InterPro" id="IPR009057">
    <property type="entry name" value="Homeodomain-like_sf"/>
</dbReference>
<gene>
    <name evidence="7" type="ORF">LZC95_13480</name>
</gene>
<accession>A0ABZ2KGZ1</accession>
<dbReference type="Proteomes" id="UP001379533">
    <property type="component" value="Chromosome"/>
</dbReference>
<protein>
    <submittedName>
        <fullName evidence="7">TetR/AcrR family transcriptional regulator</fullName>
    </submittedName>
</protein>
<evidence type="ECO:0000256" key="1">
    <source>
        <dbReference type="ARBA" id="ARBA00023015"/>
    </source>
</evidence>
<dbReference type="PROSITE" id="PS50977">
    <property type="entry name" value="HTH_TETR_2"/>
    <property type="match status" value="1"/>
</dbReference>